<reference evidence="1" key="1">
    <citation type="submission" date="2022-04" db="EMBL/GenBank/DDBJ databases">
        <title>Genome of the entomopathogenic fungus Entomophthora muscae.</title>
        <authorList>
            <person name="Elya C."/>
            <person name="Lovett B.R."/>
            <person name="Lee E."/>
            <person name="Macias A.M."/>
            <person name="Hajek A.E."/>
            <person name="De Bivort B.L."/>
            <person name="Kasson M.T."/>
            <person name="De Fine Licht H.H."/>
            <person name="Stajich J.E."/>
        </authorList>
    </citation>
    <scope>NUCLEOTIDE SEQUENCE</scope>
    <source>
        <strain evidence="1">Berkeley</strain>
    </source>
</reference>
<comment type="caution">
    <text evidence="1">The sequence shown here is derived from an EMBL/GenBank/DDBJ whole genome shotgun (WGS) entry which is preliminary data.</text>
</comment>
<organism evidence="1 2">
    <name type="scientific">Entomophthora muscae</name>
    <dbReference type="NCBI Taxonomy" id="34485"/>
    <lineage>
        <taxon>Eukaryota</taxon>
        <taxon>Fungi</taxon>
        <taxon>Fungi incertae sedis</taxon>
        <taxon>Zoopagomycota</taxon>
        <taxon>Entomophthoromycotina</taxon>
        <taxon>Entomophthoromycetes</taxon>
        <taxon>Entomophthorales</taxon>
        <taxon>Entomophthoraceae</taxon>
        <taxon>Entomophthora</taxon>
    </lineage>
</organism>
<protein>
    <submittedName>
        <fullName evidence="1">Uncharacterized protein</fullName>
    </submittedName>
</protein>
<name>A0ACC2UTI3_9FUNG</name>
<proteinExistence type="predicted"/>
<dbReference type="EMBL" id="QTSX02000018">
    <property type="protein sequence ID" value="KAJ9090066.1"/>
    <property type="molecule type" value="Genomic_DNA"/>
</dbReference>
<evidence type="ECO:0000313" key="2">
    <source>
        <dbReference type="Proteomes" id="UP001165960"/>
    </source>
</evidence>
<gene>
    <name evidence="1" type="ORF">DSO57_1006460</name>
</gene>
<evidence type="ECO:0000313" key="1">
    <source>
        <dbReference type="EMBL" id="KAJ9090066.1"/>
    </source>
</evidence>
<sequence>MSGRIRRSQGGIENSKTDGFFTRIYKNEYVNPQNFQGNLAIAFNSAIFGAAIYVLQNYGDMLFV</sequence>
<keyword evidence="2" id="KW-1185">Reference proteome</keyword>
<dbReference type="Proteomes" id="UP001165960">
    <property type="component" value="Unassembled WGS sequence"/>
</dbReference>
<accession>A0ACC2UTI3</accession>